<protein>
    <submittedName>
        <fullName evidence="9">Polysaccharide biosynthesis protein</fullName>
    </submittedName>
</protein>
<dbReference type="Proteomes" id="UP000000851">
    <property type="component" value="Chromosome"/>
</dbReference>
<feature type="compositionally biased region" description="Low complexity" evidence="7">
    <location>
        <begin position="13"/>
        <end position="33"/>
    </location>
</feature>
<feature type="transmembrane region" description="Helical" evidence="8">
    <location>
        <begin position="180"/>
        <end position="200"/>
    </location>
</feature>
<feature type="transmembrane region" description="Helical" evidence="8">
    <location>
        <begin position="355"/>
        <end position="374"/>
    </location>
</feature>
<feature type="transmembrane region" description="Helical" evidence="8">
    <location>
        <begin position="386"/>
        <end position="405"/>
    </location>
</feature>
<evidence type="ECO:0000256" key="4">
    <source>
        <dbReference type="ARBA" id="ARBA00022692"/>
    </source>
</evidence>
<dbReference type="PANTHER" id="PTHR30250">
    <property type="entry name" value="PST FAMILY PREDICTED COLANIC ACID TRANSPORTER"/>
    <property type="match status" value="1"/>
</dbReference>
<feature type="transmembrane region" description="Helical" evidence="8">
    <location>
        <begin position="474"/>
        <end position="497"/>
    </location>
</feature>
<dbReference type="KEGG" id="cai:Caci_8492"/>
<dbReference type="PANTHER" id="PTHR30250:SF10">
    <property type="entry name" value="LIPOPOLYSACCHARIDE BIOSYNTHESIS PROTEIN WZXC"/>
    <property type="match status" value="1"/>
</dbReference>
<feature type="region of interest" description="Disordered" evidence="7">
    <location>
        <begin position="1"/>
        <end position="33"/>
    </location>
</feature>
<keyword evidence="6 8" id="KW-0472">Membrane</keyword>
<feature type="transmembrane region" description="Helical" evidence="8">
    <location>
        <begin position="112"/>
        <end position="132"/>
    </location>
</feature>
<dbReference type="RefSeq" id="WP_015797040.1">
    <property type="nucleotide sequence ID" value="NC_013131.1"/>
</dbReference>
<keyword evidence="5 8" id="KW-1133">Transmembrane helix</keyword>
<dbReference type="AlphaFoldDB" id="C7PYJ3"/>
<keyword evidence="4 8" id="KW-0812">Transmembrane</keyword>
<name>C7PYJ3_CATAD</name>
<feature type="transmembrane region" description="Helical" evidence="8">
    <location>
        <begin position="147"/>
        <end position="168"/>
    </location>
</feature>
<evidence type="ECO:0000313" key="10">
    <source>
        <dbReference type="Proteomes" id="UP000000851"/>
    </source>
</evidence>
<feature type="transmembrane region" description="Helical" evidence="8">
    <location>
        <begin position="264"/>
        <end position="281"/>
    </location>
</feature>
<evidence type="ECO:0000256" key="3">
    <source>
        <dbReference type="ARBA" id="ARBA00022475"/>
    </source>
</evidence>
<dbReference type="InParanoid" id="C7PYJ3"/>
<evidence type="ECO:0000256" key="8">
    <source>
        <dbReference type="SAM" id="Phobius"/>
    </source>
</evidence>
<evidence type="ECO:0000256" key="6">
    <source>
        <dbReference type="ARBA" id="ARBA00023136"/>
    </source>
</evidence>
<dbReference type="GO" id="GO:0005886">
    <property type="term" value="C:plasma membrane"/>
    <property type="evidence" value="ECO:0007669"/>
    <property type="project" value="UniProtKB-SubCell"/>
</dbReference>
<feature type="transmembrane region" description="Helical" evidence="8">
    <location>
        <begin position="324"/>
        <end position="343"/>
    </location>
</feature>
<feature type="transmembrane region" description="Helical" evidence="8">
    <location>
        <begin position="74"/>
        <end position="100"/>
    </location>
</feature>
<dbReference type="eggNOG" id="COG2244">
    <property type="taxonomic scope" value="Bacteria"/>
</dbReference>
<feature type="transmembrane region" description="Helical" evidence="8">
    <location>
        <begin position="206"/>
        <end position="228"/>
    </location>
</feature>
<keyword evidence="3" id="KW-1003">Cell membrane</keyword>
<gene>
    <name evidence="9" type="ordered locus">Caci_8492</name>
</gene>
<feature type="transmembrane region" description="Helical" evidence="8">
    <location>
        <begin position="240"/>
        <end position="258"/>
    </location>
</feature>
<comment type="subcellular location">
    <subcellularLocation>
        <location evidence="1">Cell membrane</location>
        <topology evidence="1">Multi-pass membrane protein</topology>
    </subcellularLocation>
</comment>
<reference evidence="9 10" key="1">
    <citation type="journal article" date="2009" name="Stand. Genomic Sci.">
        <title>Complete genome sequence of Catenulispora acidiphila type strain (ID 139908).</title>
        <authorList>
            <person name="Copeland A."/>
            <person name="Lapidus A."/>
            <person name="Glavina Del Rio T."/>
            <person name="Nolan M."/>
            <person name="Lucas S."/>
            <person name="Chen F."/>
            <person name="Tice H."/>
            <person name="Cheng J.F."/>
            <person name="Bruce D."/>
            <person name="Goodwin L."/>
            <person name="Pitluck S."/>
            <person name="Mikhailova N."/>
            <person name="Pati A."/>
            <person name="Ivanova N."/>
            <person name="Mavromatis K."/>
            <person name="Chen A."/>
            <person name="Palaniappan K."/>
            <person name="Chain P."/>
            <person name="Land M."/>
            <person name="Hauser L."/>
            <person name="Chang Y.J."/>
            <person name="Jeffries C.D."/>
            <person name="Chertkov O."/>
            <person name="Brettin T."/>
            <person name="Detter J.C."/>
            <person name="Han C."/>
            <person name="Ali Z."/>
            <person name="Tindall B.J."/>
            <person name="Goker M."/>
            <person name="Bristow J."/>
            <person name="Eisen J.A."/>
            <person name="Markowitz V."/>
            <person name="Hugenholtz P."/>
            <person name="Kyrpides N.C."/>
            <person name="Klenk H.P."/>
        </authorList>
    </citation>
    <scope>NUCLEOTIDE SEQUENCE [LARGE SCALE GENOMIC DNA]</scope>
    <source>
        <strain evidence="10">DSM 44928 / JCM 14897 / NBRC 102108 / NRRL B-24433 / ID139908</strain>
    </source>
</reference>
<sequence>MSQSQNIPDADSEAAPGGAPEGAPEGIPEAAPESLGDRVRSAAKWSLINTLLIRIGTFATGVILARGALTPRDWGLYAVGGVAQAVLLSFNELGVSLAVVRWDRDPRSFAPTVVTLATASSTALYVGLWFLAHDIAIMLGSPDATGVLRILCFAVVVDGVACVPNAVLMREFRQRARLTIDLLTFVVSSGLTLLLAFRGWGASSFAWGGVAGVMVALIGCGIAAPGYLRPGWDRQVARELVRYGAPLAGASLFVLATMNTDSAVVGATLGPVALGLYRVAFTMSSWPVRAISETARRVSFAGFSRAAVSAQTLTDGFTSGLSPLLIASVPACALLAALPGPIIRSVYGDQWTGAAGALRYLAILGLLRIIFELCYDFMVAAGRSRALLTVQALWLAALIPALIFGAHHNGISGVGAGHIVVAAGVIGPAYVLTLRAVGIHPLRIAAVTWRPVLGGGVVVAVAVAVNRVAGNSDIALAGACFAAMAAYVPVAVPASAMRQVWGRVSSRFGRRSTVLPPSVIADERLTSGESASV</sequence>
<feature type="transmembrane region" description="Helical" evidence="8">
    <location>
        <begin position="47"/>
        <end position="68"/>
    </location>
</feature>
<evidence type="ECO:0000256" key="7">
    <source>
        <dbReference type="SAM" id="MobiDB-lite"/>
    </source>
</evidence>
<dbReference type="STRING" id="479433.Caci_8492"/>
<evidence type="ECO:0000256" key="1">
    <source>
        <dbReference type="ARBA" id="ARBA00004651"/>
    </source>
</evidence>
<evidence type="ECO:0000313" key="9">
    <source>
        <dbReference type="EMBL" id="ACU77315.1"/>
    </source>
</evidence>
<dbReference type="HOGENOM" id="CLU_026911_3_1_11"/>
<keyword evidence="10" id="KW-1185">Reference proteome</keyword>
<dbReference type="InterPro" id="IPR050833">
    <property type="entry name" value="Poly_Biosynth_Transport"/>
</dbReference>
<evidence type="ECO:0000256" key="5">
    <source>
        <dbReference type="ARBA" id="ARBA00022989"/>
    </source>
</evidence>
<proteinExistence type="inferred from homology"/>
<accession>C7PYJ3</accession>
<organism evidence="9 10">
    <name type="scientific">Catenulispora acidiphila (strain DSM 44928 / JCM 14897 / NBRC 102108 / NRRL B-24433 / ID139908)</name>
    <dbReference type="NCBI Taxonomy" id="479433"/>
    <lineage>
        <taxon>Bacteria</taxon>
        <taxon>Bacillati</taxon>
        <taxon>Actinomycetota</taxon>
        <taxon>Actinomycetes</taxon>
        <taxon>Catenulisporales</taxon>
        <taxon>Catenulisporaceae</taxon>
        <taxon>Catenulispora</taxon>
    </lineage>
</organism>
<comment type="similarity">
    <text evidence="2">Belongs to the polysaccharide synthase family.</text>
</comment>
<feature type="transmembrane region" description="Helical" evidence="8">
    <location>
        <begin position="411"/>
        <end position="432"/>
    </location>
</feature>
<dbReference type="EMBL" id="CP001700">
    <property type="protein sequence ID" value="ACU77315.1"/>
    <property type="molecule type" value="Genomic_DNA"/>
</dbReference>
<dbReference type="Pfam" id="PF13440">
    <property type="entry name" value="Polysacc_synt_3"/>
    <property type="match status" value="1"/>
</dbReference>
<feature type="transmembrane region" description="Helical" evidence="8">
    <location>
        <begin position="444"/>
        <end position="468"/>
    </location>
</feature>
<evidence type="ECO:0000256" key="2">
    <source>
        <dbReference type="ARBA" id="ARBA00007430"/>
    </source>
</evidence>